<feature type="transmembrane region" description="Helical" evidence="1">
    <location>
        <begin position="35"/>
        <end position="55"/>
    </location>
</feature>
<keyword evidence="3" id="KW-1185">Reference proteome</keyword>
<dbReference type="AlphaFoldDB" id="A0A7D3VQ47"/>
<dbReference type="EMBL" id="CP053892">
    <property type="protein sequence ID" value="QKG20115.1"/>
    <property type="molecule type" value="Genomic_DNA"/>
</dbReference>
<keyword evidence="1" id="KW-0812">Transmembrane</keyword>
<protein>
    <submittedName>
        <fullName evidence="2">Binding-protein-dependent transport system inner membrane protein</fullName>
    </submittedName>
</protein>
<sequence length="157" mass="17882">MPDRGRAVVTVALPWPLSATSRMSRFVASTESLPWWMAVALFGVSIVALLGHLSFKCGTRIAVNWVRYNYFNRFLPPLIREAPLNLLLGSATFALWGCIVVLSHFPKNQIFDYIIAVLAIASMIPPAVYVKRWLTGYPDRLKPQWLLEEERRHKVSK</sequence>
<evidence type="ECO:0000313" key="3">
    <source>
        <dbReference type="Proteomes" id="UP000501240"/>
    </source>
</evidence>
<accession>A0A7D3VQ47</accession>
<keyword evidence="1" id="KW-0472">Membrane</keyword>
<gene>
    <name evidence="2" type="ORF">ACTIVE_1751</name>
</gene>
<feature type="transmembrane region" description="Helical" evidence="1">
    <location>
        <begin position="82"/>
        <end position="104"/>
    </location>
</feature>
<evidence type="ECO:0000313" key="2">
    <source>
        <dbReference type="EMBL" id="QKG20115.1"/>
    </source>
</evidence>
<evidence type="ECO:0000256" key="1">
    <source>
        <dbReference type="SAM" id="Phobius"/>
    </source>
</evidence>
<reference evidence="2 3" key="1">
    <citation type="submission" date="2020-05" db="EMBL/GenBank/DDBJ databases">
        <title>Actinomadura verrucosospora NRRL-B18236 (PFL_A860) Genome sequencing and assembly.</title>
        <authorList>
            <person name="Samborskyy M."/>
        </authorList>
    </citation>
    <scope>NUCLEOTIDE SEQUENCE [LARGE SCALE GENOMIC DNA]</scope>
    <source>
        <strain evidence="2 3">NRRL:B18236</strain>
    </source>
</reference>
<name>A0A7D3VQ47_ACTVE</name>
<keyword evidence="1" id="KW-1133">Transmembrane helix</keyword>
<dbReference type="Proteomes" id="UP000501240">
    <property type="component" value="Chromosome"/>
</dbReference>
<organism evidence="2 3">
    <name type="scientific">Actinomadura verrucosospora</name>
    <dbReference type="NCBI Taxonomy" id="46165"/>
    <lineage>
        <taxon>Bacteria</taxon>
        <taxon>Bacillati</taxon>
        <taxon>Actinomycetota</taxon>
        <taxon>Actinomycetes</taxon>
        <taxon>Streptosporangiales</taxon>
        <taxon>Thermomonosporaceae</taxon>
        <taxon>Actinomadura</taxon>
    </lineage>
</organism>
<proteinExistence type="predicted"/>
<feature type="transmembrane region" description="Helical" evidence="1">
    <location>
        <begin position="110"/>
        <end position="130"/>
    </location>
</feature>